<dbReference type="PANTHER" id="PTHR13500:SF0">
    <property type="entry name" value="NUCLEOLAR PRE-RIBOSOMAL-ASSOCIATED PROTEIN 1"/>
    <property type="match status" value="1"/>
</dbReference>
<evidence type="ECO:0000313" key="4">
    <source>
        <dbReference type="Proteomes" id="UP000516437"/>
    </source>
</evidence>
<protein>
    <submittedName>
        <fullName evidence="3">Nucleolar pre-ribosomal-associated protein 1</fullName>
    </submittedName>
</protein>
<dbReference type="InterPro" id="IPR021714">
    <property type="entry name" value="URB1_N"/>
</dbReference>
<dbReference type="OrthoDB" id="72892at2759"/>
<evidence type="ECO:0000259" key="1">
    <source>
        <dbReference type="Pfam" id="PF11707"/>
    </source>
</evidence>
<dbReference type="Pfam" id="PF16201">
    <property type="entry name" value="NopRA1"/>
    <property type="match status" value="1"/>
</dbReference>
<organism evidence="3 4">
    <name type="scientific">Morella rubra</name>
    <name type="common">Chinese bayberry</name>
    <dbReference type="NCBI Taxonomy" id="262757"/>
    <lineage>
        <taxon>Eukaryota</taxon>
        <taxon>Viridiplantae</taxon>
        <taxon>Streptophyta</taxon>
        <taxon>Embryophyta</taxon>
        <taxon>Tracheophyta</taxon>
        <taxon>Spermatophyta</taxon>
        <taxon>Magnoliopsida</taxon>
        <taxon>eudicotyledons</taxon>
        <taxon>Gunneridae</taxon>
        <taxon>Pentapetalae</taxon>
        <taxon>rosids</taxon>
        <taxon>fabids</taxon>
        <taxon>Fagales</taxon>
        <taxon>Myricaceae</taxon>
        <taxon>Morella</taxon>
    </lineage>
</organism>
<accession>A0A6A1VQN3</accession>
<keyword evidence="4" id="KW-1185">Reference proteome</keyword>
<dbReference type="Proteomes" id="UP000516437">
    <property type="component" value="Chromosome 4"/>
</dbReference>
<proteinExistence type="predicted"/>
<dbReference type="InterPro" id="IPR039844">
    <property type="entry name" value="URB1"/>
</dbReference>
<dbReference type="Pfam" id="PF11707">
    <property type="entry name" value="Npa1"/>
    <property type="match status" value="1"/>
</dbReference>
<evidence type="ECO:0000313" key="3">
    <source>
        <dbReference type="EMBL" id="KAB1215211.1"/>
    </source>
</evidence>
<dbReference type="GO" id="GO:0000463">
    <property type="term" value="P:maturation of LSU-rRNA from tricistronic rRNA transcript (SSU-rRNA, 5.8S rRNA, LSU-rRNA)"/>
    <property type="evidence" value="ECO:0007669"/>
    <property type="project" value="TreeGrafter"/>
</dbReference>
<comment type="caution">
    <text evidence="3">The sequence shown here is derived from an EMBL/GenBank/DDBJ whole genome shotgun (WGS) entry which is preliminary data.</text>
</comment>
<dbReference type="EMBL" id="RXIC02000022">
    <property type="protein sequence ID" value="KAB1215211.1"/>
    <property type="molecule type" value="Genomic_DNA"/>
</dbReference>
<dbReference type="PANTHER" id="PTHR13500">
    <property type="entry name" value="NUCLEOLAR PRERIBOSOMAL-ASSOCIATED PROTEIN 1"/>
    <property type="match status" value="1"/>
</dbReference>
<feature type="domain" description="URB1 C-terminal" evidence="2">
    <location>
        <begin position="2043"/>
        <end position="2233"/>
    </location>
</feature>
<feature type="domain" description="URB1 N-terminal" evidence="1">
    <location>
        <begin position="104"/>
        <end position="393"/>
    </location>
</feature>
<dbReference type="InterPro" id="IPR032436">
    <property type="entry name" value="URB1_C"/>
</dbReference>
<dbReference type="GO" id="GO:0000466">
    <property type="term" value="P:maturation of 5.8S rRNA from tricistronic rRNA transcript (SSU-rRNA, 5.8S rRNA, LSU-rRNA)"/>
    <property type="evidence" value="ECO:0007669"/>
    <property type="project" value="TreeGrafter"/>
</dbReference>
<evidence type="ECO:0000259" key="2">
    <source>
        <dbReference type="Pfam" id="PF16201"/>
    </source>
</evidence>
<dbReference type="GO" id="GO:0005730">
    <property type="term" value="C:nucleolus"/>
    <property type="evidence" value="ECO:0007669"/>
    <property type="project" value="TreeGrafter"/>
</dbReference>
<reference evidence="3 4" key="1">
    <citation type="journal article" date="2019" name="Plant Biotechnol. J.">
        <title>The red bayberry genome and genetic basis of sex determination.</title>
        <authorList>
            <person name="Jia H.M."/>
            <person name="Jia H.J."/>
            <person name="Cai Q.L."/>
            <person name="Wang Y."/>
            <person name="Zhao H.B."/>
            <person name="Yang W.F."/>
            <person name="Wang G.Y."/>
            <person name="Li Y.H."/>
            <person name="Zhan D.L."/>
            <person name="Shen Y.T."/>
            <person name="Niu Q.F."/>
            <person name="Chang L."/>
            <person name="Qiu J."/>
            <person name="Zhao L."/>
            <person name="Xie H.B."/>
            <person name="Fu W.Y."/>
            <person name="Jin J."/>
            <person name="Li X.W."/>
            <person name="Jiao Y."/>
            <person name="Zhou C.C."/>
            <person name="Tu T."/>
            <person name="Chai C.Y."/>
            <person name="Gao J.L."/>
            <person name="Fan L.J."/>
            <person name="van de Weg E."/>
            <person name="Wang J.Y."/>
            <person name="Gao Z.S."/>
        </authorList>
    </citation>
    <scope>NUCLEOTIDE SEQUENCE [LARGE SCALE GENOMIC DNA]</scope>
    <source>
        <tissue evidence="3">Leaves</tissue>
    </source>
</reference>
<name>A0A6A1VQN3_9ROSI</name>
<gene>
    <name evidence="3" type="ORF">CJ030_MR4G025821</name>
</gene>
<sequence>MEEPSSASEDQVISDYDGKTEVEGEKIPKFEVRVTHEAKLKELWHKINSIEIKLCSDGVKEFIKLLKGKTGGELLHLYVKASSNCFELLDGWKLQRGKPGLFYIFSLVSTILGHPSGIYRLQDVQRIAISRVLDKFAKLLMEEYMMDVYTELNSREVKRQKAALLLMASIVRRRPGLAFDFAKRFDFKFKAFSKLAEYRKNQNKKRMKRSSRKAFVGFAMSFLEVGKRGLLRWVLQQKEMYSGVLRGLGNDDDETVIYVLSTLRDRVLVEESLVPPGLRSVLFGSVTLEQLVSISGRENDNDAPAAELSYQILVLVCTDPCNGLMPDLKRSPIPLKGNLKRLVGLMKKLKATEIGYHRNLLLAIVSGSPSFGSAYMEEFPYNLEDFALPTWFATVSLAANLVSSVGTGDPFGFLDSHSHNPPLFDDEDVQSILKCLFPRPFSRSVINKGLLHSDFLVKHGTLRLLLEALKLLDSFIGALNDCTNRSDRKMQEWASLKEEIQNEVRILLPDPQVLLTLLSSLIRHSKTDESCPKRTADSEHFAERSSNSVKRLKMNVVNKDTDIFVSGLSSSPDFASPGDSERVVCSVAADGTDSGKDLMAVITEVWGLDLDSLPSVVLTDPEMFFQSKLLDALKIYIRTVPTVLEGSFDFFMNLLNNSLAASPSLQCCILSLLMEYVGSSRSSGIPIRTPPLMYKHLQTFVNLLIFSPSSEIKDLSYGLARAAMFSTCAFDKNLDEIGAWFLFLPGYGRGKPSLKVPEVELLQSLSPAVISFLCDAISTTGNNLFKYWDTIKHYTCPLKGVKDVSPTFSPVVVCILQKCLRLLTSEAGSFTLPQKSIISSYACNTLKYLLQTQVDPGLLSTLVESVLFERLGDRCCVFDDSGDLLCEWRPLKNLLLFSRSILCQQTSCIFSTDEKAIPVDSAFANTLDEVKKSVRSGDDGHITGITKSFSSSIICTSPDGILKNFPSVMTISCYLGVPMSIVSSIFFLERSLLTGVSKLWPDTFFPGLETALSDIDYKGAEDAARGNYGQVVDSQLVLSNGDLSDAESAAAFSFFLEEAPFHVLFHAIMNIDGPYLFEPSKIRDLLLAKLSDSTSDCPHFSYLRLVLFWIHQIRSSYNIKPLVKLQELAEICFTLMGNLLAQLLVMKIDSHCSRTSELPFSRQDIQEVVEFIYCHPAVVASLSLPLDCREDLGYVNVVDTADMLVSLSRQAVHKIDHGVLNILTATSEYLLTLGNDQNFACEVEKSSNRQLVRAFKTLVQRVLLEARDKFDLCICTKDMIPFLPTFYALHALTRFISPFELLQFVQWMLKRVDMDSLKVWKNSKIPAFSVVFSIAAGAFKTVSGYLNQPVSNRESQNLLWAIEEENINVPIIEEIFIELVNVALHFESDFADICLLEAVSAGYRQKYSEQHSVHPLSLVMSRVIMITPVELLSHCIYRTSKAKAKLLFLLIETSSLHLSIFGHLFLDILNKDVLHEDSMMEETPGLALSDENFIMLLPAALLYLNSIFMKFGKQCHGHFRSISSLYSRILLNGLLHWKSFVSGDMFEEEYGKFLLSSSHELLSLVDGSLLGKSVHMLQYHFAFNGVSIRMKKRLKLFEKIFLRSAAADELLDCDAGEIGSHSLNQSFNHINRVIAKISFCRTLLFPENNEILALPKEAGGDLKEVSFDMGSDMDSSRMRLINILLSMWQLIVKKFPLGTDCPAKGKSIDSCTLYRYLEIFMLKSIFELTREIRDGLVQLQYVPFLEQLVRSALLYRFEDPTTLKALRGILNLLSEGEFSRVPCLQLLVAHSQFASSIHSVSLSSGCSAIGAFLRPMSSVLRSLVISSTKQNGKFDVQTTKLYARQLEVIKLLRTLFQDEAHPSGINSGRDFGINFRDLYLLLLSSYGATLSEVDLEIYRLMQEIESLDVSAETNIIKMDYLWGSAALKFEKEWAMEQDVTSDIMFDAEAINDRRRSQFRENLSVDPKMCASTVLHFPYNGIGCLEPLSLNKVESSYIRDMLEVHSSNNENIERYDPDFILHFSIHSLLKGYIEPAEFAGLGLLAVALVSMSSSDDRIRRLGYETLGIFKQALEKCQKRKDVMQLRLLLTYVQNAVEDPWQKIPSVIALFAAEASFILLDPSHDHYTSLSKLLMQSSRINMKGIPLFQEFFWSSSVNFKAERLWILRLLYTALNLEDDAQIYIRNSIIETLLSVYVSPLTDNDSKELILQVVKKSVKLHKMARYVVEHCGLFSWLSSVLSFSGGRISEDEKGFFLKQLLVVLEVVNDVVSSRNVTEWLQKDALEQLMELSLHLYKFLIDGVAFIRENVALLVPFLQIMMSTVKISQKRKIYQPHFTLSVEGLYRVYQAINVYNSAVSCPCAEVGLKAILMGTPPVAAFHMNRERVSSFLMWAISTALKEDSAQMLQHKESHPCFTISSEEEIYEESLISKLLRWLTAAVILGKISDKTNYADPGFSTQLKLGTLQSLLDLSWNARDKSFQNIFCCADLLAAVIFHLQQHLGINCRVLPSVISALCLLFDASNFAESRSDIFLGHNSLVSSLCSKICCPAEANPAWRWSFYGPWKDLSLEVTDLQKMDELHACQTLLVIFANVPSRKPVDSQVLSPLDVEKSGVFEWEKSIIRTYNV</sequence>